<accession>A0A9R1CAC0</accession>
<dbReference type="InterPro" id="IPR029064">
    <property type="entry name" value="Ribosomal_eL30-like_sf"/>
</dbReference>
<keyword evidence="7" id="KW-1185">Reference proteome</keyword>
<proteinExistence type="inferred from homology"/>
<evidence type="ECO:0000259" key="5">
    <source>
        <dbReference type="Pfam" id="PF22435"/>
    </source>
</evidence>
<organism evidence="6 7">
    <name type="scientific">Prevotella lacticifex</name>
    <dbReference type="NCBI Taxonomy" id="2854755"/>
    <lineage>
        <taxon>Bacteria</taxon>
        <taxon>Pseudomonadati</taxon>
        <taxon>Bacteroidota</taxon>
        <taxon>Bacteroidia</taxon>
        <taxon>Bacteroidales</taxon>
        <taxon>Prevotellaceae</taxon>
        <taxon>Prevotella</taxon>
    </lineage>
</organism>
<dbReference type="GO" id="GO:0006396">
    <property type="term" value="P:RNA processing"/>
    <property type="evidence" value="ECO:0007669"/>
    <property type="project" value="InterPro"/>
</dbReference>
<name>A0A9R1CAC0_9BACT</name>
<evidence type="ECO:0000256" key="3">
    <source>
        <dbReference type="ARBA" id="ARBA00022679"/>
    </source>
</evidence>
<dbReference type="SUPFAM" id="SSF75217">
    <property type="entry name" value="alpha/beta knot"/>
    <property type="match status" value="1"/>
</dbReference>
<dbReference type="PANTHER" id="PTHR43191:SF2">
    <property type="entry name" value="RRNA METHYLTRANSFERASE 3, MITOCHONDRIAL"/>
    <property type="match status" value="1"/>
</dbReference>
<dbReference type="Pfam" id="PF00588">
    <property type="entry name" value="SpoU_methylase"/>
    <property type="match status" value="1"/>
</dbReference>
<dbReference type="InterPro" id="IPR051259">
    <property type="entry name" value="rRNA_Methyltransferase"/>
</dbReference>
<dbReference type="InterPro" id="IPR029026">
    <property type="entry name" value="tRNA_m1G_MTases_N"/>
</dbReference>
<evidence type="ECO:0000313" key="7">
    <source>
        <dbReference type="Proteomes" id="UP000825483"/>
    </source>
</evidence>
<dbReference type="Gene3D" id="3.30.1330.30">
    <property type="match status" value="1"/>
</dbReference>
<comment type="similarity">
    <text evidence="1">Belongs to the class IV-like SAM-binding methyltransferase superfamily. RNA methyltransferase TrmH family.</text>
</comment>
<dbReference type="EMBL" id="BPUB01000002">
    <property type="protein sequence ID" value="GJG58934.1"/>
    <property type="molecule type" value="Genomic_DNA"/>
</dbReference>
<sequence length="250" mass="27072">MAFVDTFLYFCNVISKNRIKLIKSLATKKGRLKTGLFVAEGPKVVDDLQAAGFTADEIIDDDADVRQVSFLQHPQGVVGIFRFPNYVAEEDTECAPVVDSSKLSLALDGVQDPGNVGTIIRIADWFGIEDIYCSHTTADCWSPKVIQATMGSIARVRVHYTDLPELLRALPKGFPVYGTSLGGNDIYSTDLAAAGLIVMGNEGNGISAEVMSIVNKPLLIPNYPQGRTTADSLNVAIATAIVCAEFRRRN</sequence>
<dbReference type="InterPro" id="IPR053888">
    <property type="entry name" value="MRM3-like_sub_bind"/>
</dbReference>
<dbReference type="Gene3D" id="3.40.1280.10">
    <property type="match status" value="1"/>
</dbReference>
<dbReference type="GO" id="GO:0008173">
    <property type="term" value="F:RNA methyltransferase activity"/>
    <property type="evidence" value="ECO:0007669"/>
    <property type="project" value="InterPro"/>
</dbReference>
<dbReference type="Pfam" id="PF22435">
    <property type="entry name" value="MRM3-like_sub_bind"/>
    <property type="match status" value="1"/>
</dbReference>
<reference evidence="6" key="1">
    <citation type="journal article" date="2022" name="Int. J. Syst. Evol. Microbiol.">
        <title>Prevotella lacticifex sp. nov., isolated from the rumen of cows.</title>
        <authorList>
            <person name="Shinkai T."/>
            <person name="Ikeyama N."/>
            <person name="Kumagai M."/>
            <person name="Ohmori H."/>
            <person name="Sakamoto M."/>
            <person name="Ohkuma M."/>
            <person name="Mitsumori M."/>
        </authorList>
    </citation>
    <scope>NUCLEOTIDE SEQUENCE</scope>
    <source>
        <strain evidence="6">R5076</strain>
    </source>
</reference>
<keyword evidence="3" id="KW-0808">Transferase</keyword>
<evidence type="ECO:0000259" key="4">
    <source>
        <dbReference type="Pfam" id="PF00588"/>
    </source>
</evidence>
<dbReference type="Proteomes" id="UP000825483">
    <property type="component" value="Unassembled WGS sequence"/>
</dbReference>
<dbReference type="PANTHER" id="PTHR43191">
    <property type="entry name" value="RRNA METHYLTRANSFERASE 3"/>
    <property type="match status" value="1"/>
</dbReference>
<comment type="caution">
    <text evidence="6">The sequence shown here is derived from an EMBL/GenBank/DDBJ whole genome shotgun (WGS) entry which is preliminary data.</text>
</comment>
<dbReference type="GO" id="GO:0003723">
    <property type="term" value="F:RNA binding"/>
    <property type="evidence" value="ECO:0007669"/>
    <property type="project" value="InterPro"/>
</dbReference>
<dbReference type="InterPro" id="IPR001537">
    <property type="entry name" value="SpoU_MeTrfase"/>
</dbReference>
<evidence type="ECO:0000313" key="6">
    <source>
        <dbReference type="EMBL" id="GJG58934.1"/>
    </source>
</evidence>
<gene>
    <name evidence="6" type="ORF">PRLR5076_17850</name>
</gene>
<protein>
    <submittedName>
        <fullName evidence="6">tRNA/rRNA methyltransferase</fullName>
    </submittedName>
</protein>
<feature type="domain" description="tRNA/rRNA methyltransferase SpoU type" evidence="4">
    <location>
        <begin position="103"/>
        <end position="243"/>
    </location>
</feature>
<feature type="domain" description="MRM3-like substrate binding" evidence="5">
    <location>
        <begin position="17"/>
        <end position="59"/>
    </location>
</feature>
<dbReference type="CDD" id="cd18109">
    <property type="entry name" value="SpoU-like_RNA-MTase"/>
    <property type="match status" value="1"/>
</dbReference>
<keyword evidence="2 6" id="KW-0489">Methyltransferase</keyword>
<evidence type="ECO:0000256" key="1">
    <source>
        <dbReference type="ARBA" id="ARBA00007228"/>
    </source>
</evidence>
<dbReference type="InterPro" id="IPR029028">
    <property type="entry name" value="Alpha/beta_knot_MTases"/>
</dbReference>
<evidence type="ECO:0000256" key="2">
    <source>
        <dbReference type="ARBA" id="ARBA00022603"/>
    </source>
</evidence>
<dbReference type="GO" id="GO:0032259">
    <property type="term" value="P:methylation"/>
    <property type="evidence" value="ECO:0007669"/>
    <property type="project" value="UniProtKB-KW"/>
</dbReference>
<dbReference type="SUPFAM" id="SSF55315">
    <property type="entry name" value="L30e-like"/>
    <property type="match status" value="1"/>
</dbReference>
<dbReference type="AlphaFoldDB" id="A0A9R1CAC0"/>